<dbReference type="PROSITE" id="PS51257">
    <property type="entry name" value="PROKAR_LIPOPROTEIN"/>
    <property type="match status" value="1"/>
</dbReference>
<proteinExistence type="predicted"/>
<feature type="signal peptide" evidence="2">
    <location>
        <begin position="1"/>
        <end position="38"/>
    </location>
</feature>
<dbReference type="Proteomes" id="UP000830115">
    <property type="component" value="Chromosome"/>
</dbReference>
<keyword evidence="2" id="KW-0732">Signal</keyword>
<evidence type="ECO:0000313" key="4">
    <source>
        <dbReference type="Proteomes" id="UP000830115"/>
    </source>
</evidence>
<feature type="chain" id="PRO_5045071092" evidence="2">
    <location>
        <begin position="39"/>
        <end position="145"/>
    </location>
</feature>
<evidence type="ECO:0000313" key="3">
    <source>
        <dbReference type="EMBL" id="UQA91079.1"/>
    </source>
</evidence>
<sequence length="145" mass="14473">MALTAVRRGSTPGAAARLVTIVLTVVAATVLACTAATAAPRSPAPASAAHHMTLSVRSDAAVVVASSAAEAMECEQCVEDGHSSCGRSTVGDAVRDASPRQAAFAVHGPGPPDVVSPRACPPSPAGSAVADPHPSDLHLLQRLRV</sequence>
<reference evidence="3" key="1">
    <citation type="submission" date="2021-10" db="EMBL/GenBank/DDBJ databases">
        <title>Streptomyces nigrumlapis sp.nov.,an antimicrobial producing actinobacterium isolated from Black Gobi rocks.</title>
        <authorList>
            <person name="Wen Y."/>
            <person name="Zhang W."/>
            <person name="Liu X.G."/>
        </authorList>
    </citation>
    <scope>NUCLEOTIDE SEQUENCE</scope>
    <source>
        <strain evidence="3">ST13-2-2</strain>
    </source>
</reference>
<evidence type="ECO:0000256" key="1">
    <source>
        <dbReference type="SAM" id="MobiDB-lite"/>
    </source>
</evidence>
<gene>
    <name evidence="3" type="ORF">K9S39_03550</name>
</gene>
<feature type="compositionally biased region" description="Pro residues" evidence="1">
    <location>
        <begin position="109"/>
        <end position="124"/>
    </location>
</feature>
<name>A0ABY4M2I6_9ACTN</name>
<accession>A0ABY4M2I6</accession>
<organism evidence="3 4">
    <name type="scientific">Streptomyces halobius</name>
    <dbReference type="NCBI Taxonomy" id="2879846"/>
    <lineage>
        <taxon>Bacteria</taxon>
        <taxon>Bacillati</taxon>
        <taxon>Actinomycetota</taxon>
        <taxon>Actinomycetes</taxon>
        <taxon>Kitasatosporales</taxon>
        <taxon>Streptomycetaceae</taxon>
        <taxon>Streptomyces</taxon>
    </lineage>
</organism>
<dbReference type="EMBL" id="CP086322">
    <property type="protein sequence ID" value="UQA91079.1"/>
    <property type="molecule type" value="Genomic_DNA"/>
</dbReference>
<evidence type="ECO:0000256" key="2">
    <source>
        <dbReference type="SAM" id="SignalP"/>
    </source>
</evidence>
<keyword evidence="4" id="KW-1185">Reference proteome</keyword>
<feature type="region of interest" description="Disordered" evidence="1">
    <location>
        <begin position="107"/>
        <end position="135"/>
    </location>
</feature>
<protein>
    <submittedName>
        <fullName evidence="3">Uncharacterized protein</fullName>
    </submittedName>
</protein>
<dbReference type="RefSeq" id="WP_248861871.1">
    <property type="nucleotide sequence ID" value="NZ_CP086322.1"/>
</dbReference>